<dbReference type="SUPFAM" id="SSF63829">
    <property type="entry name" value="Calcium-dependent phosphotriesterase"/>
    <property type="match status" value="1"/>
</dbReference>
<evidence type="ECO:0000256" key="7">
    <source>
        <dbReference type="ARBA" id="ARBA00022989"/>
    </source>
</evidence>
<name>A0AAE1PV36_9EUCA</name>
<evidence type="ECO:0000256" key="8">
    <source>
        <dbReference type="ARBA" id="ARBA00023136"/>
    </source>
</evidence>
<dbReference type="SUPFAM" id="SSF57424">
    <property type="entry name" value="LDL receptor-like module"/>
    <property type="match status" value="1"/>
</dbReference>
<feature type="disulfide bond" evidence="12">
    <location>
        <begin position="329"/>
        <end position="347"/>
    </location>
</feature>
<dbReference type="SMART" id="SM00192">
    <property type="entry name" value="LDLa"/>
    <property type="match status" value="2"/>
</dbReference>
<dbReference type="InterPro" id="IPR011042">
    <property type="entry name" value="6-blade_b-propeller_TolB-like"/>
</dbReference>
<keyword evidence="8" id="KW-0472">Membrane</keyword>
<keyword evidence="4" id="KW-0254">Endocytosis</keyword>
<accession>A0AAE1PV36</accession>
<evidence type="ECO:0000256" key="3">
    <source>
        <dbReference type="ARBA" id="ARBA00022536"/>
    </source>
</evidence>
<dbReference type="GO" id="GO:0012505">
    <property type="term" value="C:endomembrane system"/>
    <property type="evidence" value="ECO:0007669"/>
    <property type="project" value="UniProtKB-SubCell"/>
</dbReference>
<evidence type="ECO:0000313" key="16">
    <source>
        <dbReference type="Proteomes" id="UP001292094"/>
    </source>
</evidence>
<evidence type="ECO:0000256" key="5">
    <source>
        <dbReference type="ARBA" id="ARBA00022692"/>
    </source>
</evidence>
<comment type="caution">
    <text evidence="15">The sequence shown here is derived from an EMBL/GenBank/DDBJ whole genome shotgun (WGS) entry which is preliminary data.</text>
</comment>
<evidence type="ECO:0000256" key="1">
    <source>
        <dbReference type="ARBA" id="ARBA00004167"/>
    </source>
</evidence>
<feature type="repeat" description="LDL-receptor class B" evidence="13">
    <location>
        <begin position="434"/>
        <end position="476"/>
    </location>
</feature>
<evidence type="ECO:0000313" key="15">
    <source>
        <dbReference type="EMBL" id="KAK4313904.1"/>
    </source>
</evidence>
<keyword evidence="16" id="KW-1185">Reference proteome</keyword>
<evidence type="ECO:0000256" key="13">
    <source>
        <dbReference type="PROSITE-ProRule" id="PRU00461"/>
    </source>
</evidence>
<dbReference type="Pfam" id="PF00057">
    <property type="entry name" value="Ldl_recept_a"/>
    <property type="match status" value="1"/>
</dbReference>
<dbReference type="GO" id="GO:0005886">
    <property type="term" value="C:plasma membrane"/>
    <property type="evidence" value="ECO:0007669"/>
    <property type="project" value="TreeGrafter"/>
</dbReference>
<keyword evidence="10" id="KW-0675">Receptor</keyword>
<keyword evidence="5" id="KW-0812">Transmembrane</keyword>
<dbReference type="Gene3D" id="2.120.10.30">
    <property type="entry name" value="TolB, C-terminal domain"/>
    <property type="match status" value="2"/>
</dbReference>
<organism evidence="15 16">
    <name type="scientific">Petrolisthes manimaculis</name>
    <dbReference type="NCBI Taxonomy" id="1843537"/>
    <lineage>
        <taxon>Eukaryota</taxon>
        <taxon>Metazoa</taxon>
        <taxon>Ecdysozoa</taxon>
        <taxon>Arthropoda</taxon>
        <taxon>Crustacea</taxon>
        <taxon>Multicrustacea</taxon>
        <taxon>Malacostraca</taxon>
        <taxon>Eumalacostraca</taxon>
        <taxon>Eucarida</taxon>
        <taxon>Decapoda</taxon>
        <taxon>Pleocyemata</taxon>
        <taxon>Anomura</taxon>
        <taxon>Galatheoidea</taxon>
        <taxon>Porcellanidae</taxon>
        <taxon>Petrolisthes</taxon>
    </lineage>
</organism>
<evidence type="ECO:0000256" key="9">
    <source>
        <dbReference type="ARBA" id="ARBA00023157"/>
    </source>
</evidence>
<evidence type="ECO:0000256" key="14">
    <source>
        <dbReference type="SAM" id="MobiDB-lite"/>
    </source>
</evidence>
<evidence type="ECO:0000256" key="2">
    <source>
        <dbReference type="ARBA" id="ARBA00004308"/>
    </source>
</evidence>
<keyword evidence="9 12" id="KW-1015">Disulfide bond</keyword>
<dbReference type="PANTHER" id="PTHR24270:SF16">
    <property type="entry name" value="VERY LOW-DENSITY LIPOPROTEIN RECEPTOR"/>
    <property type="match status" value="1"/>
</dbReference>
<evidence type="ECO:0000256" key="6">
    <source>
        <dbReference type="ARBA" id="ARBA00022737"/>
    </source>
</evidence>
<dbReference type="AlphaFoldDB" id="A0AAE1PV36"/>
<dbReference type="InterPro" id="IPR050685">
    <property type="entry name" value="LDLR"/>
</dbReference>
<feature type="compositionally biased region" description="Low complexity" evidence="14">
    <location>
        <begin position="185"/>
        <end position="204"/>
    </location>
</feature>
<keyword evidence="3" id="KW-0245">EGF-like domain</keyword>
<feature type="region of interest" description="Disordered" evidence="14">
    <location>
        <begin position="185"/>
        <end position="211"/>
    </location>
</feature>
<keyword evidence="11" id="KW-0325">Glycoprotein</keyword>
<dbReference type="PROSITE" id="PS01209">
    <property type="entry name" value="LDLRA_1"/>
    <property type="match status" value="1"/>
</dbReference>
<feature type="disulfide bond" evidence="12">
    <location>
        <begin position="322"/>
        <end position="334"/>
    </location>
</feature>
<dbReference type="InterPro" id="IPR000033">
    <property type="entry name" value="LDLR_classB_rpt"/>
</dbReference>
<proteinExistence type="predicted"/>
<dbReference type="EMBL" id="JAWZYT010001258">
    <property type="protein sequence ID" value="KAK4313904.1"/>
    <property type="molecule type" value="Genomic_DNA"/>
</dbReference>
<dbReference type="PRINTS" id="PR00261">
    <property type="entry name" value="LDLRECEPTOR"/>
</dbReference>
<dbReference type="PROSITE" id="PS50068">
    <property type="entry name" value="LDLRA_2"/>
    <property type="match status" value="1"/>
</dbReference>
<dbReference type="InterPro" id="IPR023415">
    <property type="entry name" value="LDLR_class-A_CS"/>
</dbReference>
<dbReference type="InterPro" id="IPR036055">
    <property type="entry name" value="LDL_receptor-like_sf"/>
</dbReference>
<evidence type="ECO:0000256" key="4">
    <source>
        <dbReference type="ARBA" id="ARBA00022583"/>
    </source>
</evidence>
<keyword evidence="7" id="KW-1133">Transmembrane helix</keyword>
<gene>
    <name evidence="15" type="ORF">Pmani_014786</name>
</gene>
<comment type="caution">
    <text evidence="12">Lacks conserved residue(s) required for the propagation of feature annotation.</text>
</comment>
<keyword evidence="6" id="KW-0677">Repeat</keyword>
<evidence type="ECO:0000256" key="11">
    <source>
        <dbReference type="ARBA" id="ARBA00023180"/>
    </source>
</evidence>
<dbReference type="PANTHER" id="PTHR24270">
    <property type="entry name" value="LOW-DENSITY LIPOPROTEIN RECEPTOR-RELATED"/>
    <property type="match status" value="1"/>
</dbReference>
<dbReference type="InterPro" id="IPR002172">
    <property type="entry name" value="LDrepeatLR_classA_rpt"/>
</dbReference>
<dbReference type="SUPFAM" id="SSF63825">
    <property type="entry name" value="YWTD domain"/>
    <property type="match status" value="1"/>
</dbReference>
<dbReference type="GO" id="GO:0006897">
    <property type="term" value="P:endocytosis"/>
    <property type="evidence" value="ECO:0007669"/>
    <property type="project" value="UniProtKB-KW"/>
</dbReference>
<evidence type="ECO:0000256" key="10">
    <source>
        <dbReference type="ARBA" id="ARBA00023170"/>
    </source>
</evidence>
<evidence type="ECO:0000256" key="12">
    <source>
        <dbReference type="PROSITE-ProRule" id="PRU00124"/>
    </source>
</evidence>
<dbReference type="Gene3D" id="4.10.400.10">
    <property type="entry name" value="Low-density Lipoprotein Receptor"/>
    <property type="match status" value="2"/>
</dbReference>
<dbReference type="PROSITE" id="PS51120">
    <property type="entry name" value="LDLRB"/>
    <property type="match status" value="1"/>
</dbReference>
<dbReference type="Proteomes" id="UP001292094">
    <property type="component" value="Unassembled WGS sequence"/>
</dbReference>
<dbReference type="GO" id="GO:0034185">
    <property type="term" value="F:apolipoprotein binding"/>
    <property type="evidence" value="ECO:0007669"/>
    <property type="project" value="TreeGrafter"/>
</dbReference>
<dbReference type="SMART" id="SM00135">
    <property type="entry name" value="LY"/>
    <property type="match status" value="4"/>
</dbReference>
<dbReference type="CDD" id="cd00112">
    <property type="entry name" value="LDLa"/>
    <property type="match status" value="2"/>
</dbReference>
<evidence type="ECO:0008006" key="17">
    <source>
        <dbReference type="Google" id="ProtNLM"/>
    </source>
</evidence>
<comment type="subcellular location">
    <subcellularLocation>
        <location evidence="2">Endomembrane system</location>
    </subcellularLocation>
    <subcellularLocation>
        <location evidence="1">Membrane</location>
        <topology evidence="1">Single-pass membrane protein</topology>
    </subcellularLocation>
</comment>
<protein>
    <recommendedName>
        <fullName evidence="17">Vitellogenin receptor</fullName>
    </recommendedName>
</protein>
<reference evidence="15" key="1">
    <citation type="submission" date="2023-11" db="EMBL/GenBank/DDBJ databases">
        <title>Genome assemblies of two species of porcelain crab, Petrolisthes cinctipes and Petrolisthes manimaculis (Anomura: Porcellanidae).</title>
        <authorList>
            <person name="Angst P."/>
        </authorList>
    </citation>
    <scope>NUCLEOTIDE SEQUENCE</scope>
    <source>
        <strain evidence="15">PB745_02</strain>
        <tissue evidence="15">Gill</tissue>
    </source>
</reference>
<sequence>MDGTGRRVLLSRDLTWPNALTLDLPAGRLYYMDALHDTAHSVTLDGHDRKLLLANSTTVYSLQTRPLLSRTVLTPWPLPHTVTHLGDIAYNPVTGLVLVSDLTWEKVYALDTDTLNTHTYIHHARTSVMEIDVTVIKIVMTVRMRKINIVKVQPLLPVKNMNLNVTQVTASRVATTVTADRTVTTVQTKTPKPATPKFANPANTGVHPDNVSTKPGCVTAVRIVWMGRMKQRTVTPTLTSPSRVTLISLNVTVMGGVCRWCGGVTEMWIVTTLRMRFQCDGDDNCGDGSDEDEHSGCHTTVANTDDNTTIANTTNAKIRGDCDSDEFECIDGECIQLNKACNNVTECYDQTDEHTQTCSKCSVVLFTSEGQIPTTAIAVRKRRLFYCVNKHRDTHTDDDDASLLSANLDGTRVMEVFGGKMVRCGSVAVDETKHRVYWTDTVLNTIETVDWHGNKHRVVDSQRVVSPLSLVVSGDWLVWANAKGRHLVRCKKNKTPSPSCVVIPLSNAATTLVSSPLPPLPDVVMVHTVTLANIHYPTKHTPPS</sequence>